<dbReference type="PROSITE" id="PS00476">
    <property type="entry name" value="FATTY_ACID_DESATUR_1"/>
    <property type="match status" value="1"/>
</dbReference>
<feature type="domain" description="Fatty acid desaturase" evidence="15">
    <location>
        <begin position="59"/>
        <end position="258"/>
    </location>
</feature>
<name>A0A5N7BJ71_9EURO</name>
<dbReference type="PIRSF" id="PIRSF000345">
    <property type="entry name" value="OLE1"/>
    <property type="match status" value="1"/>
</dbReference>
<evidence type="ECO:0000256" key="12">
    <source>
        <dbReference type="ARBA" id="ARBA00023160"/>
    </source>
</evidence>
<evidence type="ECO:0000256" key="5">
    <source>
        <dbReference type="ARBA" id="ARBA00022723"/>
    </source>
</evidence>
<gene>
    <name evidence="16" type="ORF">BDV26DRAFT_278443</name>
</gene>
<dbReference type="InterPro" id="IPR009160">
    <property type="entry name" value="Acyl-CoA_deSatase_haem/ster-bd"/>
</dbReference>
<evidence type="ECO:0000313" key="16">
    <source>
        <dbReference type="EMBL" id="KAE8381819.1"/>
    </source>
</evidence>
<evidence type="ECO:0000256" key="13">
    <source>
        <dbReference type="SAM" id="Phobius"/>
    </source>
</evidence>
<dbReference type="PRINTS" id="PR00075">
    <property type="entry name" value="FACDDSATRASE"/>
</dbReference>
<dbReference type="EMBL" id="ML736167">
    <property type="protein sequence ID" value="KAE8381819.1"/>
    <property type="molecule type" value="Genomic_DNA"/>
</dbReference>
<feature type="transmembrane region" description="Helical" evidence="13">
    <location>
        <begin position="29"/>
        <end position="46"/>
    </location>
</feature>
<keyword evidence="9" id="KW-0408">Iron</keyword>
<evidence type="ECO:0000256" key="7">
    <source>
        <dbReference type="ARBA" id="ARBA00022989"/>
    </source>
</evidence>
<sequence>MSSNPTVPLLSLTTMTRKSWKRFGRRHRIIRNIIATIMLPAAGLWYAPNIQLTTNTAIWALVYYFLSGIGITAGYHRLWSHRSYSASSFLELYLALAGAACFQGSIREWSRDHRAHHRYVDTDRDPYSISKGISYAHMGWLIIMPGLKQDKVDVSDLDSNRIVVWQHRNFTAIAIIVALKGGSIYAGILRMFFFQQATFCVNSLAHWLGDQPYDDRHSPQDHLFTTLITFGEGYHNFHHTFPSDYRNGVTWYQYDPTKWFIWSWKKAGLASDLHKYTSNLIGKCEYEQQQKQLDQFWAHLNWGVPHTNLPLTTWASFQQEICQGRELVVLAGLVTIRSYVGKDATSAFNGGVYAHSTAAHKLLDDLCVGILLGGVELTKNPWPPGPGNY</sequence>
<dbReference type="InterPro" id="IPR015876">
    <property type="entry name" value="Acyl-CoA_DS"/>
</dbReference>
<evidence type="ECO:0000256" key="2">
    <source>
        <dbReference type="ARBA" id="ARBA00009295"/>
    </source>
</evidence>
<comment type="subcellular location">
    <subcellularLocation>
        <location evidence="1">Membrane</location>
        <topology evidence="1">Multi-pass membrane protein</topology>
    </subcellularLocation>
</comment>
<dbReference type="InterPro" id="IPR001199">
    <property type="entry name" value="Cyt_B5-like_heme/steroid-bd"/>
</dbReference>
<dbReference type="InterPro" id="IPR036400">
    <property type="entry name" value="Cyt_B5-like_heme/steroid_sf"/>
</dbReference>
<dbReference type="GO" id="GO:0005506">
    <property type="term" value="F:iron ion binding"/>
    <property type="evidence" value="ECO:0007669"/>
    <property type="project" value="TreeGrafter"/>
</dbReference>
<dbReference type="SUPFAM" id="SSF55856">
    <property type="entry name" value="Cytochrome b5-like heme/steroid binding domain"/>
    <property type="match status" value="1"/>
</dbReference>
<dbReference type="Pfam" id="PF00487">
    <property type="entry name" value="FA_desaturase"/>
    <property type="match status" value="1"/>
</dbReference>
<evidence type="ECO:0000259" key="15">
    <source>
        <dbReference type="Pfam" id="PF00487"/>
    </source>
</evidence>
<feature type="transmembrane region" description="Helical" evidence="13">
    <location>
        <begin position="58"/>
        <end position="75"/>
    </location>
</feature>
<keyword evidence="12" id="KW-0275">Fatty acid biosynthesis</keyword>
<dbReference type="Proteomes" id="UP000326198">
    <property type="component" value="Unassembled WGS sequence"/>
</dbReference>
<evidence type="ECO:0000256" key="8">
    <source>
        <dbReference type="ARBA" id="ARBA00023002"/>
    </source>
</evidence>
<keyword evidence="8" id="KW-0560">Oxidoreductase</keyword>
<proteinExistence type="inferred from homology"/>
<comment type="similarity">
    <text evidence="2">Belongs to the fatty acid desaturase type 1 family.</text>
</comment>
<evidence type="ECO:0000256" key="10">
    <source>
        <dbReference type="ARBA" id="ARBA00023098"/>
    </source>
</evidence>
<dbReference type="AlphaFoldDB" id="A0A5N7BJ71"/>
<dbReference type="PANTHER" id="PTHR11351">
    <property type="entry name" value="ACYL-COA DESATURASE"/>
    <property type="match status" value="1"/>
</dbReference>
<dbReference type="GO" id="GO:0005789">
    <property type="term" value="C:endoplasmic reticulum membrane"/>
    <property type="evidence" value="ECO:0007669"/>
    <property type="project" value="TreeGrafter"/>
</dbReference>
<dbReference type="Gene3D" id="3.10.120.10">
    <property type="entry name" value="Cytochrome b5-like heme/steroid binding domain"/>
    <property type="match status" value="1"/>
</dbReference>
<keyword evidence="17" id="KW-1185">Reference proteome</keyword>
<evidence type="ECO:0000313" key="17">
    <source>
        <dbReference type="Proteomes" id="UP000326198"/>
    </source>
</evidence>
<dbReference type="CDD" id="cd03505">
    <property type="entry name" value="Delta9-FADS-like"/>
    <property type="match status" value="1"/>
</dbReference>
<dbReference type="OrthoDB" id="10260134at2759"/>
<keyword evidence="7 13" id="KW-1133">Transmembrane helix</keyword>
<keyword evidence="6" id="KW-0276">Fatty acid metabolism</keyword>
<keyword evidence="4 13" id="KW-0812">Transmembrane</keyword>
<dbReference type="PANTHER" id="PTHR11351:SF31">
    <property type="entry name" value="DESATURASE 1, ISOFORM A-RELATED"/>
    <property type="match status" value="1"/>
</dbReference>
<dbReference type="Pfam" id="PF00173">
    <property type="entry name" value="Cyt-b5"/>
    <property type="match status" value="1"/>
</dbReference>
<keyword evidence="3" id="KW-0444">Lipid biosynthesis</keyword>
<dbReference type="InterPro" id="IPR005804">
    <property type="entry name" value="FA_desaturase_dom"/>
</dbReference>
<reference evidence="16 17" key="1">
    <citation type="submission" date="2019-04" db="EMBL/GenBank/DDBJ databases">
        <title>Friends and foes A comparative genomics studyof 23 Aspergillus species from section Flavi.</title>
        <authorList>
            <consortium name="DOE Joint Genome Institute"/>
            <person name="Kjaerbolling I."/>
            <person name="Vesth T."/>
            <person name="Frisvad J.C."/>
            <person name="Nybo J.L."/>
            <person name="Theobald S."/>
            <person name="Kildgaard S."/>
            <person name="Isbrandt T."/>
            <person name="Kuo A."/>
            <person name="Sato A."/>
            <person name="Lyhne E.K."/>
            <person name="Kogle M.E."/>
            <person name="Wiebenga A."/>
            <person name="Kun R.S."/>
            <person name="Lubbers R.J."/>
            <person name="Makela M.R."/>
            <person name="Barry K."/>
            <person name="Chovatia M."/>
            <person name="Clum A."/>
            <person name="Daum C."/>
            <person name="Haridas S."/>
            <person name="He G."/>
            <person name="LaButti K."/>
            <person name="Lipzen A."/>
            <person name="Mondo S."/>
            <person name="Riley R."/>
            <person name="Salamov A."/>
            <person name="Simmons B.A."/>
            <person name="Magnuson J.K."/>
            <person name="Henrissat B."/>
            <person name="Mortensen U.H."/>
            <person name="Larsen T.O."/>
            <person name="Devries R.P."/>
            <person name="Grigoriev I.V."/>
            <person name="Machida M."/>
            <person name="Baker S.E."/>
            <person name="Andersen M.R."/>
        </authorList>
    </citation>
    <scope>NUCLEOTIDE SEQUENCE [LARGE SCALE GENOMIC DNA]</scope>
    <source>
        <strain evidence="16 17">IBT 29228</strain>
    </source>
</reference>
<feature type="domain" description="Cytochrome b5 heme-binding" evidence="14">
    <location>
        <begin position="335"/>
        <end position="371"/>
    </location>
</feature>
<evidence type="ECO:0000256" key="9">
    <source>
        <dbReference type="ARBA" id="ARBA00023004"/>
    </source>
</evidence>
<evidence type="ECO:0000256" key="3">
    <source>
        <dbReference type="ARBA" id="ARBA00022516"/>
    </source>
</evidence>
<evidence type="ECO:0000256" key="11">
    <source>
        <dbReference type="ARBA" id="ARBA00023136"/>
    </source>
</evidence>
<keyword evidence="11 13" id="KW-0472">Membrane</keyword>
<evidence type="ECO:0000259" key="14">
    <source>
        <dbReference type="Pfam" id="PF00173"/>
    </source>
</evidence>
<dbReference type="GO" id="GO:0004768">
    <property type="term" value="F:stearoyl-CoA 9-desaturase activity"/>
    <property type="evidence" value="ECO:0007669"/>
    <property type="project" value="InterPro"/>
</dbReference>
<evidence type="ECO:0000256" key="1">
    <source>
        <dbReference type="ARBA" id="ARBA00004141"/>
    </source>
</evidence>
<protein>
    <submittedName>
        <fullName evidence="16">Uncharacterized protein</fullName>
    </submittedName>
</protein>
<dbReference type="GO" id="GO:0006636">
    <property type="term" value="P:unsaturated fatty acid biosynthetic process"/>
    <property type="evidence" value="ECO:0007669"/>
    <property type="project" value="InterPro"/>
</dbReference>
<evidence type="ECO:0000256" key="4">
    <source>
        <dbReference type="ARBA" id="ARBA00022692"/>
    </source>
</evidence>
<organism evidence="16 17">
    <name type="scientific">Aspergillus bertholletiae</name>
    <dbReference type="NCBI Taxonomy" id="1226010"/>
    <lineage>
        <taxon>Eukaryota</taxon>
        <taxon>Fungi</taxon>
        <taxon>Dikarya</taxon>
        <taxon>Ascomycota</taxon>
        <taxon>Pezizomycotina</taxon>
        <taxon>Eurotiomycetes</taxon>
        <taxon>Eurotiomycetidae</taxon>
        <taxon>Eurotiales</taxon>
        <taxon>Aspergillaceae</taxon>
        <taxon>Aspergillus</taxon>
        <taxon>Aspergillus subgen. Circumdati</taxon>
    </lineage>
</organism>
<dbReference type="InterPro" id="IPR001522">
    <property type="entry name" value="FADS-1_CS"/>
</dbReference>
<keyword evidence="5" id="KW-0479">Metal-binding</keyword>
<evidence type="ECO:0000256" key="6">
    <source>
        <dbReference type="ARBA" id="ARBA00022832"/>
    </source>
</evidence>
<accession>A0A5N7BJ71</accession>
<keyword evidence="10" id="KW-0443">Lipid metabolism</keyword>
<feature type="transmembrane region" description="Helical" evidence="13">
    <location>
        <begin position="170"/>
        <end position="193"/>
    </location>
</feature>